<feature type="region of interest" description="Disordered" evidence="1">
    <location>
        <begin position="1"/>
        <end position="22"/>
    </location>
</feature>
<evidence type="ECO:0000313" key="2">
    <source>
        <dbReference type="EMBL" id="JAC74234.1"/>
    </source>
</evidence>
<dbReference type="AlphaFoldDB" id="A0A061RU09"/>
<proteinExistence type="predicted"/>
<reference evidence="2" key="1">
    <citation type="submission" date="2014-05" db="EMBL/GenBank/DDBJ databases">
        <title>The transcriptome of the halophilic microalga Tetraselmis sp. GSL018 isolated from the Great Salt Lake, Utah.</title>
        <authorList>
            <person name="Jinkerson R.E."/>
            <person name="D'Adamo S."/>
            <person name="Posewitz M.C."/>
        </authorList>
    </citation>
    <scope>NUCLEOTIDE SEQUENCE</scope>
    <source>
        <strain evidence="2">GSL018</strain>
    </source>
</reference>
<evidence type="ECO:0000256" key="1">
    <source>
        <dbReference type="SAM" id="MobiDB-lite"/>
    </source>
</evidence>
<organism evidence="2">
    <name type="scientific">Tetraselmis sp. GSL018</name>
    <dbReference type="NCBI Taxonomy" id="582737"/>
    <lineage>
        <taxon>Eukaryota</taxon>
        <taxon>Viridiplantae</taxon>
        <taxon>Chlorophyta</taxon>
        <taxon>core chlorophytes</taxon>
        <taxon>Chlorodendrophyceae</taxon>
        <taxon>Chlorodendrales</taxon>
        <taxon>Chlorodendraceae</taxon>
        <taxon>Tetraselmis</taxon>
    </lineage>
</organism>
<gene>
    <name evidence="2" type="ORF">TSPGSL018_26509</name>
</gene>
<accession>A0A061RU09</accession>
<name>A0A061RU09_9CHLO</name>
<feature type="non-terminal residue" evidence="2">
    <location>
        <position position="1"/>
    </location>
</feature>
<dbReference type="EMBL" id="GBEZ01011566">
    <property type="protein sequence ID" value="JAC74234.1"/>
    <property type="molecule type" value="Transcribed_RNA"/>
</dbReference>
<sequence>LGWKREAQPLQGEIPGSAPYGRTSRKACCAIHVAAFLPLLTPLTDKSQLTAAESTESGRTQREAS</sequence>
<protein>
    <submittedName>
        <fullName evidence="2">Uncharacterized protein</fullName>
    </submittedName>
</protein>